<feature type="signal peptide" evidence="5">
    <location>
        <begin position="1"/>
        <end position="28"/>
    </location>
</feature>
<evidence type="ECO:0000313" key="6">
    <source>
        <dbReference type="EMBL" id="EEG47826.1"/>
    </source>
</evidence>
<accession>C0CQY5</accession>
<comment type="caution">
    <text evidence="6">The sequence shown here is derived from an EMBL/GenBank/DDBJ whole genome shotgun (WGS) entry which is preliminary data.</text>
</comment>
<evidence type="ECO:0000256" key="1">
    <source>
        <dbReference type="ARBA" id="ARBA00010646"/>
    </source>
</evidence>
<dbReference type="PANTHER" id="PTHR34135:SF2">
    <property type="entry name" value="LYSOZYME"/>
    <property type="match status" value="1"/>
</dbReference>
<feature type="chain" id="PRO_5038367373" description="Toxin A" evidence="5">
    <location>
        <begin position="29"/>
        <end position="503"/>
    </location>
</feature>
<evidence type="ECO:0008006" key="8">
    <source>
        <dbReference type="Google" id="ProtNLM"/>
    </source>
</evidence>
<dbReference type="PROSITE" id="PS51904">
    <property type="entry name" value="GLYCOSYL_HYDROL_F25_2"/>
    <property type="match status" value="1"/>
</dbReference>
<dbReference type="Gene3D" id="2.10.270.10">
    <property type="entry name" value="Cholin Binding"/>
    <property type="match status" value="3"/>
</dbReference>
<dbReference type="GO" id="GO:0009253">
    <property type="term" value="P:peptidoglycan catabolic process"/>
    <property type="evidence" value="ECO:0007669"/>
    <property type="project" value="InterPro"/>
</dbReference>
<dbReference type="HOGENOM" id="CLU_023907_2_0_9"/>
<keyword evidence="4" id="KW-0326">Glycosidase</keyword>
<dbReference type="Pfam" id="PF19127">
    <property type="entry name" value="Choline_bind_3"/>
    <property type="match status" value="1"/>
</dbReference>
<keyword evidence="3" id="KW-0378">Hydrolase</keyword>
<evidence type="ECO:0000256" key="4">
    <source>
        <dbReference type="ARBA" id="ARBA00023295"/>
    </source>
</evidence>
<dbReference type="InterPro" id="IPR018077">
    <property type="entry name" value="Glyco_hydro_fam25_subgr"/>
</dbReference>
<keyword evidence="2" id="KW-0677">Repeat</keyword>
<keyword evidence="5" id="KW-0732">Signal</keyword>
<dbReference type="InterPro" id="IPR018337">
    <property type="entry name" value="Cell_wall/Cho-bd_repeat"/>
</dbReference>
<reference evidence="6 7" key="2">
    <citation type="submission" date="2009-02" db="EMBL/GenBank/DDBJ databases">
        <title>Draft genome sequence of Blautia hydrogenotrophica DSM 10507 (Ruminococcus hydrogenotrophicus DSM 10507).</title>
        <authorList>
            <person name="Sudarsanam P."/>
            <person name="Ley R."/>
            <person name="Guruge J."/>
            <person name="Turnbaugh P.J."/>
            <person name="Mahowald M."/>
            <person name="Liep D."/>
            <person name="Gordon J."/>
        </authorList>
    </citation>
    <scope>NUCLEOTIDE SEQUENCE [LARGE SCALE GENOMIC DNA]</scope>
    <source>
        <strain evidence="7">DSM 10507 / JCM 14656 / S5a33</strain>
    </source>
</reference>
<comment type="similarity">
    <text evidence="1">Belongs to the glycosyl hydrolase 25 family.</text>
</comment>
<dbReference type="GO" id="GO:0016998">
    <property type="term" value="P:cell wall macromolecule catabolic process"/>
    <property type="evidence" value="ECO:0007669"/>
    <property type="project" value="InterPro"/>
</dbReference>
<dbReference type="GO" id="GO:0003796">
    <property type="term" value="F:lysozyme activity"/>
    <property type="evidence" value="ECO:0007669"/>
    <property type="project" value="InterPro"/>
</dbReference>
<dbReference type="InterPro" id="IPR017853">
    <property type="entry name" value="GH"/>
</dbReference>
<dbReference type="PANTHER" id="PTHR34135">
    <property type="entry name" value="LYSOZYME"/>
    <property type="match status" value="1"/>
</dbReference>
<dbReference type="EMBL" id="ACBZ01000176">
    <property type="protein sequence ID" value="EEG47826.1"/>
    <property type="molecule type" value="Genomic_DNA"/>
</dbReference>
<organism evidence="6 7">
    <name type="scientific">Blautia hydrogenotrophica (strain DSM 10507 / JCM 14656 / S5a33)</name>
    <name type="common">Ruminococcus hydrogenotrophicus</name>
    <dbReference type="NCBI Taxonomy" id="476272"/>
    <lineage>
        <taxon>Bacteria</taxon>
        <taxon>Bacillati</taxon>
        <taxon>Bacillota</taxon>
        <taxon>Clostridia</taxon>
        <taxon>Lachnospirales</taxon>
        <taxon>Lachnospiraceae</taxon>
        <taxon>Blautia</taxon>
    </lineage>
</organism>
<dbReference type="PATRIC" id="fig|476272.21.peg.1425"/>
<reference evidence="6 7" key="1">
    <citation type="submission" date="2009-01" db="EMBL/GenBank/DDBJ databases">
        <authorList>
            <person name="Fulton L."/>
            <person name="Clifton S."/>
            <person name="Fulton B."/>
            <person name="Xu J."/>
            <person name="Minx P."/>
            <person name="Pepin K.H."/>
            <person name="Johnson M."/>
            <person name="Bhonagiri V."/>
            <person name="Nash W.E."/>
            <person name="Mardis E.R."/>
            <person name="Wilson R.K."/>
        </authorList>
    </citation>
    <scope>NUCLEOTIDE SEQUENCE [LARGE SCALE GENOMIC DNA]</scope>
    <source>
        <strain evidence="7">DSM 10507 / JCM 14656 / S5a33</strain>
    </source>
</reference>
<gene>
    <name evidence="6" type="ORF">RUMHYD_03298</name>
</gene>
<dbReference type="SMART" id="SM00641">
    <property type="entry name" value="Glyco_25"/>
    <property type="match status" value="1"/>
</dbReference>
<evidence type="ECO:0000313" key="7">
    <source>
        <dbReference type="Proteomes" id="UP000003100"/>
    </source>
</evidence>
<dbReference type="AlphaFoldDB" id="C0CQY5"/>
<dbReference type="RefSeq" id="WP_005951377.1">
    <property type="nucleotide sequence ID" value="NZ_CP136423.1"/>
</dbReference>
<dbReference type="SUPFAM" id="SSF69360">
    <property type="entry name" value="Cell wall binding repeat"/>
    <property type="match status" value="1"/>
</dbReference>
<evidence type="ECO:0000256" key="2">
    <source>
        <dbReference type="ARBA" id="ARBA00022737"/>
    </source>
</evidence>
<dbReference type="CDD" id="cd06414">
    <property type="entry name" value="GH25_LytC-like"/>
    <property type="match status" value="1"/>
</dbReference>
<protein>
    <recommendedName>
        <fullName evidence="8">Toxin A</fullName>
    </recommendedName>
</protein>
<dbReference type="GO" id="GO:0016052">
    <property type="term" value="P:carbohydrate catabolic process"/>
    <property type="evidence" value="ECO:0007669"/>
    <property type="project" value="TreeGrafter"/>
</dbReference>
<dbReference type="Proteomes" id="UP000003100">
    <property type="component" value="Unassembled WGS sequence"/>
</dbReference>
<dbReference type="eggNOG" id="COG5263">
    <property type="taxonomic scope" value="Bacteria"/>
</dbReference>
<dbReference type="SUPFAM" id="SSF51445">
    <property type="entry name" value="(Trans)glycosidases"/>
    <property type="match status" value="1"/>
</dbReference>
<name>C0CQY5_BLAHS</name>
<proteinExistence type="inferred from homology"/>
<sequence>MKKFVKRVLSIVLAAAVLATSVTLPQTAQDVQAASSKAWKKSGGKCYNGKGQVIPGAKTRGIDVSEWQGNIDWDKVAKSGVDYAFIRVGGYGNGSYQREDKTYRANIRGANAAGIPVGVYYYSTAKTTAQAKKDAQYVVKMITGHKISYPVVFDMEDATVEYLSPSTKSKIADAFLSEIKRAGYYPMIYTNLNWYNNEFNMSMLAGYDVWIAQYNSNSTGPSKSDYRYTIWQATDGSSIGPTTAGMISGIPRENAVDLNFGYVYYLSKITPRTQPVAGYDPDGTVKNGWVEQNGKYYYYDHGTLYKNKLFKVNGKIYYVDGTGARQYGWQTINGKKRYFYYRTGYAATGWIPIQKKYYYFSKVDGMLYTNKLFVSSSGKTIYYSDENGVRVKNQLISATYKGVKRAYYFGSNYKAVTGWFKHKGGKYYALPTTHGVVRNGIRKIGSKYYGFGQYGRMLTGFQRIDGKLYFFHKTSGVQYRNRTEHWSGKNYIFDKNGVCTVRK</sequence>
<keyword evidence="7" id="KW-1185">Reference proteome</keyword>
<dbReference type="InterPro" id="IPR002053">
    <property type="entry name" value="Glyco_hydro_25"/>
</dbReference>
<evidence type="ECO:0000256" key="5">
    <source>
        <dbReference type="SAM" id="SignalP"/>
    </source>
</evidence>
<dbReference type="eggNOG" id="COG3757">
    <property type="taxonomic scope" value="Bacteria"/>
</dbReference>
<evidence type="ECO:0000256" key="3">
    <source>
        <dbReference type="ARBA" id="ARBA00022801"/>
    </source>
</evidence>
<dbReference type="Pfam" id="PF01183">
    <property type="entry name" value="Glyco_hydro_25"/>
    <property type="match status" value="1"/>
</dbReference>
<dbReference type="GeneID" id="86822866"/>
<dbReference type="Gene3D" id="3.20.20.80">
    <property type="entry name" value="Glycosidases"/>
    <property type="match status" value="1"/>
</dbReference>